<feature type="domain" description="NB-ARC" evidence="2">
    <location>
        <begin position="243"/>
        <end position="394"/>
    </location>
</feature>
<sequence length="859" mass="97643">MDFVTITKLLLLACVSYLWFRYKNNLQIKPIYGSQQTDSATGKSRKRKVLYPGPDDLTKVKIDIVAVHGLGSNVDWTWIWKDRTKHVHWLRDPDMLPAALPNARIMVYSYESRWHTKAPKTRLELCGEELMEDLHNFRTKTRDRPVVFIGHSLGGLVVLHCLLFADRIERFKYLPARTVGFLALGTPFRGTKMQTLAEKAAWLMAPAVTQDRHFLVPFGRNENFVGRNSILEQLLSRIPPSAKKDDCQRTAVEGLGGVGKTQVALEAAYRIRDQHPACSVFWVPAVDSISFEKAYREIGKAFGVQGLDDDMANVKSLVKAALSCESIGSWLLIVDNADDLKLLFTDTALADYLPFSRKGSILFTTRNHEAAVRLDIRPIITLKEMNNAEATELLRTGLKENQTNDTESTARLLEFLANLPLAVKQASAYMAKTGISTTKYLRYCQTSNKTMAKLLSQDFEDRGRYRDINNPITTTWLISFNHISRDMPLAAQYLKFICFLAEKDIPISLLPSGKDKLQKDEEEEDEEKEDELKKDEAIGILKGYAFILGRDSPDSFDIHRLVRLAMRNWLQGKGEWQEWTGYVIQRLADKYPFPEHENRTEAEQMHRQALELREAVLGQEHPFTFDSMNNLANVLDSQGKYEEAEQMHRQALELTEAVLGQEHPSTLNSMNNLALVFRSQGKYEEAEQMHRQALKLKEVVLGREHPSTLNSMNNLANVLDSKGKYEEAEQMHRQALKLREAVLGREHPSTLDSMNNLANVLGSQGKYEEAEQMHRQALELTEAVLGREHPSTLDSKNNLANVLDSQGKYEEAEQMHRQALELTEAVLGREHPSTLNSMNNLANVLGNQGKYAEAEQLFR</sequence>
<dbReference type="SMART" id="SM00028">
    <property type="entry name" value="TPR"/>
    <property type="match status" value="5"/>
</dbReference>
<dbReference type="Proteomes" id="UP000293360">
    <property type="component" value="Unassembled WGS sequence"/>
</dbReference>
<dbReference type="STRING" id="155417.A0A4Q4TZ47"/>
<dbReference type="PANTHER" id="PTHR46082:SF6">
    <property type="entry name" value="AAA+ ATPASE DOMAIN-CONTAINING PROTEIN-RELATED"/>
    <property type="match status" value="1"/>
</dbReference>
<name>A0A4Q4TZ47_9PEZI</name>
<dbReference type="InterPro" id="IPR002182">
    <property type="entry name" value="NB-ARC"/>
</dbReference>
<dbReference type="GO" id="GO:0043531">
    <property type="term" value="F:ADP binding"/>
    <property type="evidence" value="ECO:0007669"/>
    <property type="project" value="InterPro"/>
</dbReference>
<dbReference type="InterPro" id="IPR029058">
    <property type="entry name" value="AB_hydrolase_fold"/>
</dbReference>
<protein>
    <submittedName>
        <fullName evidence="4">Uncharacterized protein</fullName>
    </submittedName>
</protein>
<evidence type="ECO:0000259" key="3">
    <source>
        <dbReference type="Pfam" id="PF12697"/>
    </source>
</evidence>
<evidence type="ECO:0000313" key="5">
    <source>
        <dbReference type="Proteomes" id="UP000293360"/>
    </source>
</evidence>
<feature type="repeat" description="TPR" evidence="1">
    <location>
        <begin position="667"/>
        <end position="700"/>
    </location>
</feature>
<dbReference type="InterPro" id="IPR000073">
    <property type="entry name" value="AB_hydrolase_1"/>
</dbReference>
<dbReference type="EMBL" id="QJNU01000010">
    <property type="protein sequence ID" value="RYP10933.1"/>
    <property type="molecule type" value="Genomic_DNA"/>
</dbReference>
<dbReference type="Pfam" id="PF13424">
    <property type="entry name" value="TPR_12"/>
    <property type="match status" value="2"/>
</dbReference>
<dbReference type="PANTHER" id="PTHR46082">
    <property type="entry name" value="ATP/GTP-BINDING PROTEIN-RELATED"/>
    <property type="match status" value="1"/>
</dbReference>
<keyword evidence="5" id="KW-1185">Reference proteome</keyword>
<dbReference type="AlphaFoldDB" id="A0A4Q4TZ47"/>
<dbReference type="InterPro" id="IPR011990">
    <property type="entry name" value="TPR-like_helical_dom_sf"/>
</dbReference>
<dbReference type="SUPFAM" id="SSF53474">
    <property type="entry name" value="alpha/beta-Hydrolases"/>
    <property type="match status" value="1"/>
</dbReference>
<proteinExistence type="predicted"/>
<dbReference type="PRINTS" id="PR00381">
    <property type="entry name" value="KINESINLIGHT"/>
</dbReference>
<dbReference type="SUPFAM" id="SSF48452">
    <property type="entry name" value="TPR-like"/>
    <property type="match status" value="2"/>
</dbReference>
<reference evidence="4 5" key="1">
    <citation type="submission" date="2018-06" db="EMBL/GenBank/DDBJ databases">
        <title>Complete Genomes of Monosporascus.</title>
        <authorList>
            <person name="Robinson A.J."/>
            <person name="Natvig D.O."/>
        </authorList>
    </citation>
    <scope>NUCLEOTIDE SEQUENCE [LARGE SCALE GENOMIC DNA]</scope>
    <source>
        <strain evidence="4 5">CBS 110550</strain>
    </source>
</reference>
<dbReference type="InterPro" id="IPR027417">
    <property type="entry name" value="P-loop_NTPase"/>
</dbReference>
<feature type="domain" description="AB hydrolase-1" evidence="3">
    <location>
        <begin position="64"/>
        <end position="213"/>
    </location>
</feature>
<dbReference type="InterPro" id="IPR053137">
    <property type="entry name" value="NLR-like"/>
</dbReference>
<dbReference type="Pfam" id="PF12697">
    <property type="entry name" value="Abhydrolase_6"/>
    <property type="match status" value="1"/>
</dbReference>
<dbReference type="Gene3D" id="3.40.50.1820">
    <property type="entry name" value="alpha/beta hydrolase"/>
    <property type="match status" value="1"/>
</dbReference>
<dbReference type="SUPFAM" id="SSF52540">
    <property type="entry name" value="P-loop containing nucleoside triphosphate hydrolases"/>
    <property type="match status" value="1"/>
</dbReference>
<dbReference type="Pfam" id="PF00931">
    <property type="entry name" value="NB-ARC"/>
    <property type="match status" value="1"/>
</dbReference>
<dbReference type="OrthoDB" id="626167at2759"/>
<accession>A0A4Q4TZ47</accession>
<evidence type="ECO:0000259" key="2">
    <source>
        <dbReference type="Pfam" id="PF00931"/>
    </source>
</evidence>
<gene>
    <name evidence="4" type="ORF">DL764_000369</name>
</gene>
<dbReference type="InterPro" id="IPR019734">
    <property type="entry name" value="TPR_rpt"/>
</dbReference>
<comment type="caution">
    <text evidence="4">The sequence shown here is derived from an EMBL/GenBank/DDBJ whole genome shotgun (WGS) entry which is preliminary data.</text>
</comment>
<evidence type="ECO:0000256" key="1">
    <source>
        <dbReference type="PROSITE-ProRule" id="PRU00339"/>
    </source>
</evidence>
<dbReference type="Pfam" id="PF13374">
    <property type="entry name" value="TPR_10"/>
    <property type="match status" value="3"/>
</dbReference>
<dbReference type="Gene3D" id="3.40.50.300">
    <property type="entry name" value="P-loop containing nucleotide triphosphate hydrolases"/>
    <property type="match status" value="1"/>
</dbReference>
<dbReference type="PROSITE" id="PS50005">
    <property type="entry name" value="TPR"/>
    <property type="match status" value="1"/>
</dbReference>
<keyword evidence="1" id="KW-0802">TPR repeat</keyword>
<dbReference type="Gene3D" id="1.25.40.10">
    <property type="entry name" value="Tetratricopeptide repeat domain"/>
    <property type="match status" value="2"/>
</dbReference>
<organism evidence="4 5">
    <name type="scientific">Monosporascus ibericus</name>
    <dbReference type="NCBI Taxonomy" id="155417"/>
    <lineage>
        <taxon>Eukaryota</taxon>
        <taxon>Fungi</taxon>
        <taxon>Dikarya</taxon>
        <taxon>Ascomycota</taxon>
        <taxon>Pezizomycotina</taxon>
        <taxon>Sordariomycetes</taxon>
        <taxon>Xylariomycetidae</taxon>
        <taxon>Xylariales</taxon>
        <taxon>Xylariales incertae sedis</taxon>
        <taxon>Monosporascus</taxon>
    </lineage>
</organism>
<evidence type="ECO:0000313" key="4">
    <source>
        <dbReference type="EMBL" id="RYP10933.1"/>
    </source>
</evidence>